<dbReference type="EMBL" id="FNFX01000001">
    <property type="protein sequence ID" value="SDK18957.1"/>
    <property type="molecule type" value="Genomic_DNA"/>
</dbReference>
<evidence type="ECO:0000313" key="1">
    <source>
        <dbReference type="EMBL" id="SDK18957.1"/>
    </source>
</evidence>
<accession>A0A1G8ZVD9</accession>
<dbReference type="STRING" id="492660.SAMN05192566_0538"/>
<protein>
    <submittedName>
        <fullName evidence="1">Uncharacterized protein</fullName>
    </submittedName>
</protein>
<organism evidence="1 2">
    <name type="scientific">Methylophilus rhizosphaerae</name>
    <dbReference type="NCBI Taxonomy" id="492660"/>
    <lineage>
        <taxon>Bacteria</taxon>
        <taxon>Pseudomonadati</taxon>
        <taxon>Pseudomonadota</taxon>
        <taxon>Betaproteobacteria</taxon>
        <taxon>Nitrosomonadales</taxon>
        <taxon>Methylophilaceae</taxon>
        <taxon>Methylophilus</taxon>
    </lineage>
</organism>
<gene>
    <name evidence="1" type="ORF">SAMN05192566_0538</name>
</gene>
<dbReference type="AlphaFoldDB" id="A0A1G8ZVD9"/>
<dbReference type="RefSeq" id="WP_091469466.1">
    <property type="nucleotide sequence ID" value="NZ_FNFX01000001.1"/>
</dbReference>
<evidence type="ECO:0000313" key="2">
    <source>
        <dbReference type="Proteomes" id="UP000198629"/>
    </source>
</evidence>
<dbReference type="Proteomes" id="UP000198629">
    <property type="component" value="Unassembled WGS sequence"/>
</dbReference>
<sequence>MDFDWKYCITTFVAVVAALIAWGQRKDARKSAAEALESNKRLEQYEHLPIVVISVEADGEKIRISLTNTSPSNCVSSYEIGLFLRIEAASNLLRINIDNSVVTGGFIAPNSTTYVYPDEINRLISYAIPALRESPSEEDRVLLRAVAKFAPPHPKSEKMVEESTSLFTYQRDHFLPKINAPEQKN</sequence>
<name>A0A1G8ZVD9_9PROT</name>
<proteinExistence type="predicted"/>
<keyword evidence="2" id="KW-1185">Reference proteome</keyword>
<reference evidence="2" key="1">
    <citation type="submission" date="2016-10" db="EMBL/GenBank/DDBJ databases">
        <authorList>
            <person name="Varghese N."/>
            <person name="Submissions S."/>
        </authorList>
    </citation>
    <scope>NUCLEOTIDE SEQUENCE [LARGE SCALE GENOMIC DNA]</scope>
    <source>
        <strain evidence="2">CBMB127</strain>
    </source>
</reference>